<feature type="compositionally biased region" description="Basic residues" evidence="6">
    <location>
        <begin position="148"/>
        <end position="165"/>
    </location>
</feature>
<evidence type="ECO:0000256" key="6">
    <source>
        <dbReference type="SAM" id="MobiDB-lite"/>
    </source>
</evidence>
<keyword evidence="2 7" id="KW-0812">Transmembrane</keyword>
<protein>
    <recommendedName>
        <fullName evidence="8">GTD-binding domain-containing protein</fullName>
    </recommendedName>
</protein>
<comment type="subcellular location">
    <subcellularLocation>
        <location evidence="1">Membrane</location>
    </subcellularLocation>
</comment>
<dbReference type="PANTHER" id="PTHR31422:SF44">
    <property type="entry name" value="GTD-BINDING DOMAIN-CONTAINING PROTEIN"/>
    <property type="match status" value="1"/>
</dbReference>
<gene>
    <name evidence="9" type="ORF">Tsubulata_013912</name>
</gene>
<feature type="region of interest" description="Disordered" evidence="6">
    <location>
        <begin position="148"/>
        <end position="185"/>
    </location>
</feature>
<dbReference type="EMBL" id="JAKUCV010001117">
    <property type="protein sequence ID" value="KAJ4847593.1"/>
    <property type="molecule type" value="Genomic_DNA"/>
</dbReference>
<dbReference type="AlphaFoldDB" id="A0A9Q0GCA3"/>
<evidence type="ECO:0000256" key="5">
    <source>
        <dbReference type="SAM" id="Coils"/>
    </source>
</evidence>
<dbReference type="Proteomes" id="UP001141552">
    <property type="component" value="Unassembled WGS sequence"/>
</dbReference>
<accession>A0A9Q0GCA3</accession>
<dbReference type="InterPro" id="IPR007656">
    <property type="entry name" value="GTD-bd"/>
</dbReference>
<name>A0A9Q0GCA3_9ROSI</name>
<feature type="coiled-coil region" evidence="5">
    <location>
        <begin position="272"/>
        <end position="331"/>
    </location>
</feature>
<reference evidence="9" key="2">
    <citation type="journal article" date="2023" name="Plants (Basel)">
        <title>Annotation of the Turnera subulata (Passifloraceae) Draft Genome Reveals the S-Locus Evolved after the Divergence of Turneroideae from Passifloroideae in a Stepwise Manner.</title>
        <authorList>
            <person name="Henning P.M."/>
            <person name="Roalson E.H."/>
            <person name="Mir W."/>
            <person name="McCubbin A.G."/>
            <person name="Shore J.S."/>
        </authorList>
    </citation>
    <scope>NUCLEOTIDE SEQUENCE</scope>
    <source>
        <strain evidence="9">F60SS</strain>
    </source>
</reference>
<dbReference type="GO" id="GO:0016020">
    <property type="term" value="C:membrane"/>
    <property type="evidence" value="ECO:0007669"/>
    <property type="project" value="UniProtKB-SubCell"/>
</dbReference>
<dbReference type="Pfam" id="PF04576">
    <property type="entry name" value="Zein-binding"/>
    <property type="match status" value="1"/>
</dbReference>
<feature type="transmembrane region" description="Helical" evidence="7">
    <location>
        <begin position="12"/>
        <end position="36"/>
    </location>
</feature>
<reference evidence="9" key="1">
    <citation type="submission" date="2022-02" db="EMBL/GenBank/DDBJ databases">
        <authorList>
            <person name="Henning P.M."/>
            <person name="McCubbin A.G."/>
            <person name="Shore J.S."/>
        </authorList>
    </citation>
    <scope>NUCLEOTIDE SEQUENCE</scope>
    <source>
        <strain evidence="9">F60SS</strain>
        <tissue evidence="9">Leaves</tissue>
    </source>
</reference>
<keyword evidence="5" id="KW-0175">Coiled coil</keyword>
<organism evidence="9 10">
    <name type="scientific">Turnera subulata</name>
    <dbReference type="NCBI Taxonomy" id="218843"/>
    <lineage>
        <taxon>Eukaryota</taxon>
        <taxon>Viridiplantae</taxon>
        <taxon>Streptophyta</taxon>
        <taxon>Embryophyta</taxon>
        <taxon>Tracheophyta</taxon>
        <taxon>Spermatophyta</taxon>
        <taxon>Magnoliopsida</taxon>
        <taxon>eudicotyledons</taxon>
        <taxon>Gunneridae</taxon>
        <taxon>Pentapetalae</taxon>
        <taxon>rosids</taxon>
        <taxon>fabids</taxon>
        <taxon>Malpighiales</taxon>
        <taxon>Passifloraceae</taxon>
        <taxon>Turnera</taxon>
    </lineage>
</organism>
<dbReference type="PROSITE" id="PS51775">
    <property type="entry name" value="GTD_BINDING"/>
    <property type="match status" value="1"/>
</dbReference>
<evidence type="ECO:0000313" key="10">
    <source>
        <dbReference type="Proteomes" id="UP001141552"/>
    </source>
</evidence>
<feature type="compositionally biased region" description="Low complexity" evidence="6">
    <location>
        <begin position="172"/>
        <end position="184"/>
    </location>
</feature>
<keyword evidence="10" id="KW-1185">Reference proteome</keyword>
<dbReference type="GO" id="GO:0080115">
    <property type="term" value="F:myosin XI tail binding"/>
    <property type="evidence" value="ECO:0007669"/>
    <property type="project" value="UniProtKB-ARBA"/>
</dbReference>
<sequence length="625" mass="69574">MAFTAIHSWTLAGLMEAFVDLGIAYFLLWISAFAFLPCKVLSVLGLCRACPCNGTFGCQNSNLFLHKVLIDWPTAHISSVQELLRGRFPFDLIGFTDQSPHLRVEEVGDRKCEIRVTELEGGSCSNSFSGTRLQSSVEGESGYDAKGKKIVHQKSKSGIRRRKKAPNGIAKSSSALPSNTPSSLGTGIAFPSCDGSDMRTEISESFDPASGMEDSLLDYGNALHWIDSRSDIESKESLGKGEGVGRDSLLVEKVAYNTEDRQDVVGNDANVIRKLEQALAEEKAAHAALYQELEKERAAAASAADEAMAMILRLQEEKASIVMELRQYQRMIEETFTHDEEEMDILKEIIVRRERENHSLLMELEAYRHTDNSDYEQPEGDLSYNLDDIGHRPALSINFRGNKPLTMQQIHTDKFVGGKEVITNETVERSSGLISQGTMITQTHNGTGEGNEQEGKSWIQLDGDAHGCILDTESTIFDVHVIDDETICRKDDVDKERGAPLSQCGVNPVVGSDEILCNTPSSSMTEIEPISIGSYLDSRSELPDVGHEQCKTLKVDLQKNSSVKSRSLKLDFEVEGLRERLRIMQEETRKLDFSTEHQDSVSTQLKLVEDMVKQLEDIKQLREQR</sequence>
<evidence type="ECO:0000259" key="8">
    <source>
        <dbReference type="PROSITE" id="PS51775"/>
    </source>
</evidence>
<evidence type="ECO:0000256" key="2">
    <source>
        <dbReference type="ARBA" id="ARBA00022692"/>
    </source>
</evidence>
<keyword evidence="4 7" id="KW-0472">Membrane</keyword>
<evidence type="ECO:0000313" key="9">
    <source>
        <dbReference type="EMBL" id="KAJ4847593.1"/>
    </source>
</evidence>
<proteinExistence type="predicted"/>
<keyword evidence="3 7" id="KW-1133">Transmembrane helix</keyword>
<dbReference type="PANTHER" id="PTHR31422">
    <property type="entry name" value="BNAANNG28530D PROTEIN"/>
    <property type="match status" value="1"/>
</dbReference>
<evidence type="ECO:0000256" key="1">
    <source>
        <dbReference type="ARBA" id="ARBA00004370"/>
    </source>
</evidence>
<evidence type="ECO:0000256" key="3">
    <source>
        <dbReference type="ARBA" id="ARBA00022989"/>
    </source>
</evidence>
<dbReference type="OrthoDB" id="1933744at2759"/>
<comment type="caution">
    <text evidence="9">The sequence shown here is derived from an EMBL/GenBank/DDBJ whole genome shotgun (WGS) entry which is preliminary data.</text>
</comment>
<evidence type="ECO:0000256" key="7">
    <source>
        <dbReference type="SAM" id="Phobius"/>
    </source>
</evidence>
<feature type="domain" description="GTD-binding" evidence="8">
    <location>
        <begin position="270"/>
        <end position="368"/>
    </location>
</feature>
<evidence type="ECO:0000256" key="4">
    <source>
        <dbReference type="ARBA" id="ARBA00023136"/>
    </source>
</evidence>